<dbReference type="SUPFAM" id="SSF52540">
    <property type="entry name" value="P-loop containing nucleoside triphosphate hydrolases"/>
    <property type="match status" value="1"/>
</dbReference>
<name>A0ABS9KJN6_9BACT</name>
<evidence type="ECO:0000256" key="5">
    <source>
        <dbReference type="ARBA" id="ARBA00023136"/>
    </source>
</evidence>
<reference evidence="7" key="2">
    <citation type="submission" date="2024-05" db="EMBL/GenBank/DDBJ databases">
        <title>Rhodohalobacter halophilus gen. nov., sp. nov., a moderately halophilic member of the family Balneolaceae.</title>
        <authorList>
            <person name="Xia J."/>
        </authorList>
    </citation>
    <scope>NUCLEOTIDE SEQUENCE</scope>
    <source>
        <strain evidence="7">WB101</strain>
    </source>
</reference>
<evidence type="ECO:0000313" key="7">
    <source>
        <dbReference type="EMBL" id="MCG2591062.1"/>
    </source>
</evidence>
<proteinExistence type="predicted"/>
<dbReference type="Gene3D" id="3.40.50.300">
    <property type="entry name" value="P-loop containing nucleotide triphosphate hydrolases"/>
    <property type="match status" value="1"/>
</dbReference>
<keyword evidence="4" id="KW-1133">Transmembrane helix</keyword>
<dbReference type="PANTHER" id="PTHR12812">
    <property type="entry name" value="HEPARAN SULFATE 6-O-SULFOTRANSFERASE 3"/>
    <property type="match status" value="1"/>
</dbReference>
<keyword evidence="5" id="KW-0472">Membrane</keyword>
<dbReference type="RefSeq" id="WP_237856616.1">
    <property type="nucleotide sequence ID" value="NZ_JAKLWS010000062.1"/>
</dbReference>
<reference evidence="7" key="1">
    <citation type="submission" date="2022-01" db="EMBL/GenBank/DDBJ databases">
        <authorList>
            <person name="Wang Y."/>
        </authorList>
    </citation>
    <scope>NUCLEOTIDE SEQUENCE</scope>
    <source>
        <strain evidence="7">WB101</strain>
    </source>
</reference>
<keyword evidence="3" id="KW-0812">Transmembrane</keyword>
<evidence type="ECO:0000256" key="2">
    <source>
        <dbReference type="ARBA" id="ARBA00022679"/>
    </source>
</evidence>
<keyword evidence="8" id="KW-1185">Reference proteome</keyword>
<dbReference type="PANTHER" id="PTHR12812:SF0">
    <property type="entry name" value="HEPARAN-SULFATE 6-O-SULFOTRANSFERASE"/>
    <property type="match status" value="1"/>
</dbReference>
<dbReference type="InterPro" id="IPR005331">
    <property type="entry name" value="Sulfotransferase"/>
</dbReference>
<protein>
    <submittedName>
        <fullName evidence="7">Sulfotransferase family 2 domain-containing protein</fullName>
    </submittedName>
</protein>
<comment type="caution">
    <text evidence="7">The sequence shown here is derived from an EMBL/GenBank/DDBJ whole genome shotgun (WGS) entry which is preliminary data.</text>
</comment>
<gene>
    <name evidence="7" type="ORF">L6773_21000</name>
</gene>
<dbReference type="Proteomes" id="UP001165366">
    <property type="component" value="Unassembled WGS sequence"/>
</dbReference>
<dbReference type="InterPro" id="IPR027417">
    <property type="entry name" value="P-loop_NTPase"/>
</dbReference>
<dbReference type="InterPro" id="IPR010635">
    <property type="entry name" value="Heparan_SO4-6-sulfoTrfase"/>
</dbReference>
<keyword evidence="2" id="KW-0808">Transferase</keyword>
<evidence type="ECO:0000313" key="8">
    <source>
        <dbReference type="Proteomes" id="UP001165366"/>
    </source>
</evidence>
<comment type="subcellular location">
    <subcellularLocation>
        <location evidence="1">Membrane</location>
        <topology evidence="1">Single-pass membrane protein</topology>
    </subcellularLocation>
</comment>
<organism evidence="7 8">
    <name type="scientific">Rhodohalobacter sulfatireducens</name>
    <dbReference type="NCBI Taxonomy" id="2911366"/>
    <lineage>
        <taxon>Bacteria</taxon>
        <taxon>Pseudomonadati</taxon>
        <taxon>Balneolota</taxon>
        <taxon>Balneolia</taxon>
        <taxon>Balneolales</taxon>
        <taxon>Balneolaceae</taxon>
        <taxon>Rhodohalobacter</taxon>
    </lineage>
</organism>
<accession>A0ABS9KJN6</accession>
<evidence type="ECO:0000256" key="6">
    <source>
        <dbReference type="ARBA" id="ARBA00023180"/>
    </source>
</evidence>
<evidence type="ECO:0000256" key="3">
    <source>
        <dbReference type="ARBA" id="ARBA00022692"/>
    </source>
</evidence>
<dbReference type="Pfam" id="PF03567">
    <property type="entry name" value="Sulfotransfer_2"/>
    <property type="match status" value="1"/>
</dbReference>
<keyword evidence="6" id="KW-0325">Glycoprotein</keyword>
<evidence type="ECO:0000256" key="1">
    <source>
        <dbReference type="ARBA" id="ARBA00004167"/>
    </source>
</evidence>
<evidence type="ECO:0000256" key="4">
    <source>
        <dbReference type="ARBA" id="ARBA00022989"/>
    </source>
</evidence>
<sequence length="227" mass="28122">MIISVHMPKSGGASFRHLLENHFKKGYLQDHDYPIHDPRDKRHRKVKWKRTWNRLSDNLFNRYQNVECIHGHFLPYKYEDFYQSGDHTFVTWLRDPLERLTSHYYYWKEYHDKMDQQPLLKKFLEENWSFEDFAFSEEVRNIYSLFLWKFPLERFKFIGITEFYDEDLTFFAENFLDKSDVSIPKKNVNKKSKEKKTIDRGLEKEIKEFHENDYQLYEYALEQRSKR</sequence>
<dbReference type="EMBL" id="JAKLWS010000062">
    <property type="protein sequence ID" value="MCG2591062.1"/>
    <property type="molecule type" value="Genomic_DNA"/>
</dbReference>